<dbReference type="Proteomes" id="UP000266723">
    <property type="component" value="Unassembled WGS sequence"/>
</dbReference>
<name>A0ABQ7F104_BRACR</name>
<dbReference type="EMBL" id="QGKV02000297">
    <property type="protein sequence ID" value="KAF3608900.1"/>
    <property type="molecule type" value="Genomic_DNA"/>
</dbReference>
<evidence type="ECO:0000313" key="1">
    <source>
        <dbReference type="EMBL" id="KAF3608900.1"/>
    </source>
</evidence>
<evidence type="ECO:0000313" key="2">
    <source>
        <dbReference type="Proteomes" id="UP000266723"/>
    </source>
</evidence>
<protein>
    <submittedName>
        <fullName evidence="1">Uncharacterized protein</fullName>
    </submittedName>
</protein>
<comment type="caution">
    <text evidence="1">The sequence shown here is derived from an EMBL/GenBank/DDBJ whole genome shotgun (WGS) entry which is preliminary data.</text>
</comment>
<keyword evidence="2" id="KW-1185">Reference proteome</keyword>
<reference evidence="1 2" key="1">
    <citation type="journal article" date="2020" name="BMC Genomics">
        <title>Intraspecific diversification of the crop wild relative Brassica cretica Lam. using demographic model selection.</title>
        <authorList>
            <person name="Kioukis A."/>
            <person name="Michalopoulou V.A."/>
            <person name="Briers L."/>
            <person name="Pirintsos S."/>
            <person name="Studholme D.J."/>
            <person name="Pavlidis P."/>
            <person name="Sarris P.F."/>
        </authorList>
    </citation>
    <scope>NUCLEOTIDE SEQUENCE [LARGE SCALE GENOMIC DNA]</scope>
    <source>
        <strain evidence="2">cv. PFS-1207/04</strain>
    </source>
</reference>
<proteinExistence type="predicted"/>
<sequence length="77" mass="9068">MQHFFLYTPLPLSPLPQHKRREIVKNGFDSDEFSVRNDQEPIRYDNGIRMNTSIEADRDPSQQTRKLDDDFVMLLGS</sequence>
<accession>A0ABQ7F104</accession>
<gene>
    <name evidence="1" type="ORF">DY000_02047469</name>
</gene>
<organism evidence="1 2">
    <name type="scientific">Brassica cretica</name>
    <name type="common">Mustard</name>
    <dbReference type="NCBI Taxonomy" id="69181"/>
    <lineage>
        <taxon>Eukaryota</taxon>
        <taxon>Viridiplantae</taxon>
        <taxon>Streptophyta</taxon>
        <taxon>Embryophyta</taxon>
        <taxon>Tracheophyta</taxon>
        <taxon>Spermatophyta</taxon>
        <taxon>Magnoliopsida</taxon>
        <taxon>eudicotyledons</taxon>
        <taxon>Gunneridae</taxon>
        <taxon>Pentapetalae</taxon>
        <taxon>rosids</taxon>
        <taxon>malvids</taxon>
        <taxon>Brassicales</taxon>
        <taxon>Brassicaceae</taxon>
        <taxon>Brassiceae</taxon>
        <taxon>Brassica</taxon>
    </lineage>
</organism>